<protein>
    <recommendedName>
        <fullName evidence="4">ACB domain-containing protein</fullName>
    </recommendedName>
</protein>
<dbReference type="EMBL" id="JAVIJP010000023">
    <property type="protein sequence ID" value="KAL3637683.1"/>
    <property type="molecule type" value="Genomic_DNA"/>
</dbReference>
<evidence type="ECO:0000256" key="1">
    <source>
        <dbReference type="ARBA" id="ARBA00005567"/>
    </source>
</evidence>
<evidence type="ECO:0000256" key="2">
    <source>
        <dbReference type="ARBA" id="ARBA00023121"/>
    </source>
</evidence>
<evidence type="ECO:0000313" key="5">
    <source>
        <dbReference type="EMBL" id="KAL3637683.1"/>
    </source>
</evidence>
<dbReference type="SUPFAM" id="SSF47027">
    <property type="entry name" value="Acyl-CoA binding protein"/>
    <property type="match status" value="1"/>
</dbReference>
<dbReference type="InterPro" id="IPR035984">
    <property type="entry name" value="Acyl-CoA-binding_sf"/>
</dbReference>
<feature type="domain" description="ACB" evidence="4">
    <location>
        <begin position="95"/>
        <end position="186"/>
    </location>
</feature>
<keyword evidence="2" id="KW-0446">Lipid-binding</keyword>
<dbReference type="AlphaFoldDB" id="A0ABD3D6I6"/>
<evidence type="ECO:0000259" key="4">
    <source>
        <dbReference type="PROSITE" id="PS51228"/>
    </source>
</evidence>
<keyword evidence="3" id="KW-0812">Transmembrane</keyword>
<feature type="transmembrane region" description="Helical" evidence="3">
    <location>
        <begin position="6"/>
        <end position="25"/>
    </location>
</feature>
<dbReference type="GO" id="GO:0000062">
    <property type="term" value="F:fatty-acyl-CoA binding"/>
    <property type="evidence" value="ECO:0007669"/>
    <property type="project" value="UniProtKB-ARBA"/>
</dbReference>
<organism evidence="5 6">
    <name type="scientific">Castilleja foliolosa</name>
    <dbReference type="NCBI Taxonomy" id="1961234"/>
    <lineage>
        <taxon>Eukaryota</taxon>
        <taxon>Viridiplantae</taxon>
        <taxon>Streptophyta</taxon>
        <taxon>Embryophyta</taxon>
        <taxon>Tracheophyta</taxon>
        <taxon>Spermatophyta</taxon>
        <taxon>Magnoliopsida</taxon>
        <taxon>eudicotyledons</taxon>
        <taxon>Gunneridae</taxon>
        <taxon>Pentapetalae</taxon>
        <taxon>asterids</taxon>
        <taxon>lamiids</taxon>
        <taxon>Lamiales</taxon>
        <taxon>Orobanchaceae</taxon>
        <taxon>Pedicularideae</taxon>
        <taxon>Castillejinae</taxon>
        <taxon>Castilleja</taxon>
    </lineage>
</organism>
<evidence type="ECO:0000256" key="3">
    <source>
        <dbReference type="SAM" id="Phobius"/>
    </source>
</evidence>
<reference evidence="6" key="1">
    <citation type="journal article" date="2024" name="IScience">
        <title>Strigolactones Initiate the Formation of Haustorium-like Structures in Castilleja.</title>
        <authorList>
            <person name="Buerger M."/>
            <person name="Peterson D."/>
            <person name="Chory J."/>
        </authorList>
    </citation>
    <scope>NUCLEOTIDE SEQUENCE [LARGE SCALE GENOMIC DNA]</scope>
</reference>
<dbReference type="Pfam" id="PF00887">
    <property type="entry name" value="ACBP"/>
    <property type="match status" value="1"/>
</dbReference>
<keyword evidence="3" id="KW-0472">Membrane</keyword>
<sequence length="200" mass="22997">MDAVEILLLCVVGISVSVFLIIVHLEERRKQSRYVEIYSCEEEKKSVGGDVRTEKQIISEILFENAEIEENRENPVEKDDEFIDDDWEGVERTELERVFGEALVFVSCKCDDDDDDDRIDEDLKLELYGLSKIALEGPCYGSQPMALKVTARSNWNAWQKLGNMSRETAMEKYIDILSKAIPGWKGEEAAICDEDRQNKY</sequence>
<comment type="caution">
    <text evidence="5">The sequence shown here is derived from an EMBL/GenBank/DDBJ whole genome shotgun (WGS) entry which is preliminary data.</text>
</comment>
<dbReference type="Proteomes" id="UP001632038">
    <property type="component" value="Unassembled WGS sequence"/>
</dbReference>
<keyword evidence="6" id="KW-1185">Reference proteome</keyword>
<keyword evidence="3" id="KW-1133">Transmembrane helix</keyword>
<comment type="similarity">
    <text evidence="1">Belongs to the ACBP family.</text>
</comment>
<proteinExistence type="inferred from homology"/>
<dbReference type="InterPro" id="IPR000582">
    <property type="entry name" value="Acyl-CoA-binding_protein"/>
</dbReference>
<dbReference type="Gene3D" id="1.20.80.10">
    <property type="match status" value="1"/>
</dbReference>
<name>A0ABD3D6I6_9LAMI</name>
<dbReference type="InterPro" id="IPR014352">
    <property type="entry name" value="FERM/acyl-CoA-bd_prot_sf"/>
</dbReference>
<accession>A0ABD3D6I6</accession>
<dbReference type="PROSITE" id="PS51228">
    <property type="entry name" value="ACB_2"/>
    <property type="match status" value="1"/>
</dbReference>
<dbReference type="PANTHER" id="PTHR23310">
    <property type="entry name" value="ACYL-COA-BINDING PROTEIN, ACBP"/>
    <property type="match status" value="1"/>
</dbReference>
<dbReference type="PANTHER" id="PTHR23310:SF105">
    <property type="entry name" value="ACYL-COA-BINDING DOMAIN-CONTAINING PROTEIN 5"/>
    <property type="match status" value="1"/>
</dbReference>
<gene>
    <name evidence="5" type="ORF">CASFOL_018131</name>
</gene>
<evidence type="ECO:0000313" key="6">
    <source>
        <dbReference type="Proteomes" id="UP001632038"/>
    </source>
</evidence>